<feature type="transmembrane region" description="Helical" evidence="7">
    <location>
        <begin position="142"/>
        <end position="162"/>
    </location>
</feature>
<keyword evidence="3" id="KW-0813">Transport</keyword>
<dbReference type="InterPro" id="IPR036259">
    <property type="entry name" value="MFS_trans_sf"/>
</dbReference>
<feature type="non-terminal residue" evidence="9">
    <location>
        <position position="1"/>
    </location>
</feature>
<reference evidence="9" key="1">
    <citation type="submission" date="2023-10" db="EMBL/GenBank/DDBJ databases">
        <title>Genome assembly of Pristionchus species.</title>
        <authorList>
            <person name="Yoshida K."/>
            <person name="Sommer R.J."/>
        </authorList>
    </citation>
    <scope>NUCLEOTIDE SEQUENCE</scope>
    <source>
        <strain evidence="9">RS0144</strain>
    </source>
</reference>
<dbReference type="SUPFAM" id="SSF103473">
    <property type="entry name" value="MFS general substrate transporter"/>
    <property type="match status" value="1"/>
</dbReference>
<name>A0AAV5TH66_9BILA</name>
<dbReference type="EMBL" id="BTSX01000004">
    <property type="protein sequence ID" value="GMS93639.1"/>
    <property type="molecule type" value="Genomic_DNA"/>
</dbReference>
<keyword evidence="4 7" id="KW-0812">Transmembrane</keyword>
<keyword evidence="5 7" id="KW-1133">Transmembrane helix</keyword>
<feature type="transmembrane region" description="Helical" evidence="7">
    <location>
        <begin position="281"/>
        <end position="305"/>
    </location>
</feature>
<feature type="transmembrane region" description="Helical" evidence="7">
    <location>
        <begin position="325"/>
        <end position="345"/>
    </location>
</feature>
<feature type="transmembrane region" description="Helical" evidence="7">
    <location>
        <begin position="443"/>
        <end position="462"/>
    </location>
</feature>
<evidence type="ECO:0000256" key="5">
    <source>
        <dbReference type="ARBA" id="ARBA00022989"/>
    </source>
</evidence>
<dbReference type="PANTHER" id="PTHR23511">
    <property type="entry name" value="SYNAPTIC VESICLE GLYCOPROTEIN 2"/>
    <property type="match status" value="1"/>
</dbReference>
<keyword evidence="10" id="KW-1185">Reference proteome</keyword>
<feature type="domain" description="Major facilitator superfamily (MFS) profile" evidence="8">
    <location>
        <begin position="47"/>
        <end position="465"/>
    </location>
</feature>
<evidence type="ECO:0000313" key="10">
    <source>
        <dbReference type="Proteomes" id="UP001432027"/>
    </source>
</evidence>
<dbReference type="InterPro" id="IPR005829">
    <property type="entry name" value="Sugar_transporter_CS"/>
</dbReference>
<organism evidence="9 10">
    <name type="scientific">Pristionchus entomophagus</name>
    <dbReference type="NCBI Taxonomy" id="358040"/>
    <lineage>
        <taxon>Eukaryota</taxon>
        <taxon>Metazoa</taxon>
        <taxon>Ecdysozoa</taxon>
        <taxon>Nematoda</taxon>
        <taxon>Chromadorea</taxon>
        <taxon>Rhabditida</taxon>
        <taxon>Rhabditina</taxon>
        <taxon>Diplogasteromorpha</taxon>
        <taxon>Diplogasteroidea</taxon>
        <taxon>Neodiplogasteridae</taxon>
        <taxon>Pristionchus</taxon>
    </lineage>
</organism>
<dbReference type="InterPro" id="IPR020846">
    <property type="entry name" value="MFS_dom"/>
</dbReference>
<sequence>FFQHLRMGISNCEKAGKKLPLLLQLTPSFTVSDAIESAGFHKFQLILWAIHSLSWLASAMEIMLLAVLSPSLQCEWQLSPVQPGLCSTFLFLGWMLSAPIWGRICDVRGRRQGLMIASFVGFAFGVLSALAPSFYLFLAARFAFGFAIGGQAQSLTITAEFLPPTYRARWLTFGKSFWAVGAAVTVGLANVVLQDLGWRWLVAISALPLALLGVCCWWLPESVRFDVARGKDIEARATLERIAKFNGRSLPDGELISETEEPSRGMLDLLKPAHRRTSIQLWIMWAMCAFLYYGLSVYTTLLLQSSDDSSHEEVAPCHMLTTEKYLSIIITTMSEVPGCIILAFVMDCIGRKPTLAVGFAIFSVCIAVMAFSLPSYIIITALFIGRSALGCAWQAAYIYSSEVYPTPLRAQGLGVSSSWGRVGAMITPITTQMLATLNLSLPAIVFAVGGVLALVLSVMLPIETSPKKTKKITEH</sequence>
<dbReference type="GO" id="GO:0022857">
    <property type="term" value="F:transmembrane transporter activity"/>
    <property type="evidence" value="ECO:0007669"/>
    <property type="project" value="InterPro"/>
</dbReference>
<protein>
    <recommendedName>
        <fullName evidence="8">Major facilitator superfamily (MFS) profile domain-containing protein</fullName>
    </recommendedName>
</protein>
<keyword evidence="6 7" id="KW-0472">Membrane</keyword>
<gene>
    <name evidence="9" type="ORF">PENTCL1PPCAC_15814</name>
</gene>
<feature type="transmembrane region" description="Helical" evidence="7">
    <location>
        <begin position="81"/>
        <end position="102"/>
    </location>
</feature>
<evidence type="ECO:0000256" key="1">
    <source>
        <dbReference type="ARBA" id="ARBA00004141"/>
    </source>
</evidence>
<proteinExistence type="inferred from homology"/>
<dbReference type="PANTHER" id="PTHR23511:SF5">
    <property type="entry name" value="MAJOR FACILITATOR-TYPE TRANSPORTER HXNZ-RELATED"/>
    <property type="match status" value="1"/>
</dbReference>
<feature type="transmembrane region" description="Helical" evidence="7">
    <location>
        <begin position="198"/>
        <end position="219"/>
    </location>
</feature>
<dbReference type="Pfam" id="PF00083">
    <property type="entry name" value="Sugar_tr"/>
    <property type="match status" value="1"/>
</dbReference>
<comment type="subcellular location">
    <subcellularLocation>
        <location evidence="1">Membrane</location>
        <topology evidence="1">Multi-pass membrane protein</topology>
    </subcellularLocation>
</comment>
<dbReference type="AlphaFoldDB" id="A0AAV5TH66"/>
<feature type="transmembrane region" description="Helical" evidence="7">
    <location>
        <begin position="357"/>
        <end position="384"/>
    </location>
</feature>
<dbReference type="Gene3D" id="1.20.1250.20">
    <property type="entry name" value="MFS general substrate transporter like domains"/>
    <property type="match status" value="1"/>
</dbReference>
<comment type="similarity">
    <text evidence="2">Belongs to the major facilitator superfamily.</text>
</comment>
<dbReference type="Proteomes" id="UP001432027">
    <property type="component" value="Unassembled WGS sequence"/>
</dbReference>
<dbReference type="InterPro" id="IPR005828">
    <property type="entry name" value="MFS_sugar_transport-like"/>
</dbReference>
<evidence type="ECO:0000256" key="2">
    <source>
        <dbReference type="ARBA" id="ARBA00008335"/>
    </source>
</evidence>
<dbReference type="GO" id="GO:0016020">
    <property type="term" value="C:membrane"/>
    <property type="evidence" value="ECO:0007669"/>
    <property type="project" value="UniProtKB-SubCell"/>
</dbReference>
<evidence type="ECO:0000259" key="8">
    <source>
        <dbReference type="PROSITE" id="PS50850"/>
    </source>
</evidence>
<evidence type="ECO:0000256" key="6">
    <source>
        <dbReference type="ARBA" id="ARBA00023136"/>
    </source>
</evidence>
<evidence type="ECO:0000256" key="7">
    <source>
        <dbReference type="SAM" id="Phobius"/>
    </source>
</evidence>
<feature type="transmembrane region" description="Helical" evidence="7">
    <location>
        <begin position="45"/>
        <end position="69"/>
    </location>
</feature>
<feature type="transmembrane region" description="Helical" evidence="7">
    <location>
        <begin position="114"/>
        <end position="136"/>
    </location>
</feature>
<dbReference type="PROSITE" id="PS50850">
    <property type="entry name" value="MFS"/>
    <property type="match status" value="1"/>
</dbReference>
<accession>A0AAV5TH66</accession>
<evidence type="ECO:0000313" key="9">
    <source>
        <dbReference type="EMBL" id="GMS93639.1"/>
    </source>
</evidence>
<evidence type="ECO:0000256" key="3">
    <source>
        <dbReference type="ARBA" id="ARBA00022448"/>
    </source>
</evidence>
<evidence type="ECO:0000256" key="4">
    <source>
        <dbReference type="ARBA" id="ARBA00022692"/>
    </source>
</evidence>
<feature type="transmembrane region" description="Helical" evidence="7">
    <location>
        <begin position="174"/>
        <end position="192"/>
    </location>
</feature>
<dbReference type="PROSITE" id="PS00216">
    <property type="entry name" value="SUGAR_TRANSPORT_1"/>
    <property type="match status" value="1"/>
</dbReference>
<comment type="caution">
    <text evidence="9">The sequence shown here is derived from an EMBL/GenBank/DDBJ whole genome shotgun (WGS) entry which is preliminary data.</text>
</comment>